<evidence type="ECO:0000313" key="3">
    <source>
        <dbReference type="Proteomes" id="UP000617145"/>
    </source>
</evidence>
<feature type="transmembrane region" description="Helical" evidence="1">
    <location>
        <begin position="40"/>
        <end position="61"/>
    </location>
</feature>
<evidence type="ECO:0000313" key="2">
    <source>
        <dbReference type="EMBL" id="GGG60641.1"/>
    </source>
</evidence>
<feature type="transmembrane region" description="Helical" evidence="1">
    <location>
        <begin position="6"/>
        <end position="28"/>
    </location>
</feature>
<feature type="transmembrane region" description="Helical" evidence="1">
    <location>
        <begin position="81"/>
        <end position="98"/>
    </location>
</feature>
<keyword evidence="1" id="KW-0472">Membrane</keyword>
<comment type="caution">
    <text evidence="2">The sequence shown here is derived from an EMBL/GenBank/DDBJ whole genome shotgun (WGS) entry which is preliminary data.</text>
</comment>
<reference evidence="2" key="1">
    <citation type="journal article" date="2014" name="Int. J. Syst. Evol. Microbiol.">
        <title>Complete genome sequence of Corynebacterium casei LMG S-19264T (=DSM 44701T), isolated from a smear-ripened cheese.</title>
        <authorList>
            <consortium name="US DOE Joint Genome Institute (JGI-PGF)"/>
            <person name="Walter F."/>
            <person name="Albersmeier A."/>
            <person name="Kalinowski J."/>
            <person name="Ruckert C."/>
        </authorList>
    </citation>
    <scope>NUCLEOTIDE SEQUENCE</scope>
    <source>
        <strain evidence="2">CGMCC 1.15762</strain>
    </source>
</reference>
<feature type="transmembrane region" description="Helical" evidence="1">
    <location>
        <begin position="105"/>
        <end position="126"/>
    </location>
</feature>
<keyword evidence="1" id="KW-0812">Transmembrane</keyword>
<keyword evidence="1" id="KW-1133">Transmembrane helix</keyword>
<dbReference type="RefSeq" id="WP_188788162.1">
    <property type="nucleotide sequence ID" value="NZ_BMJV01000001.1"/>
</dbReference>
<name>A0A8J2ZGB4_9RHOB</name>
<sequence>MFEPSPVLLAFLLFKRFAFMPLVASLSLVRALRARAPSRYMAITALVVAVIECILLLAPVAGLTGGHLAAMGQRFMNMGNGMLPLLVPSLFLAISAYIPGSRDRGIDFAHIALLWILVGLWVATLVV</sequence>
<dbReference type="AlphaFoldDB" id="A0A8J2ZGB4"/>
<reference evidence="2" key="2">
    <citation type="submission" date="2020-09" db="EMBL/GenBank/DDBJ databases">
        <authorList>
            <person name="Sun Q."/>
            <person name="Zhou Y."/>
        </authorList>
    </citation>
    <scope>NUCLEOTIDE SEQUENCE</scope>
    <source>
        <strain evidence="2">CGMCC 1.15762</strain>
    </source>
</reference>
<gene>
    <name evidence="2" type="ORF">GCM10011415_03250</name>
</gene>
<keyword evidence="3" id="KW-1185">Reference proteome</keyword>
<protein>
    <submittedName>
        <fullName evidence="2">Uncharacterized protein</fullName>
    </submittedName>
</protein>
<organism evidence="2 3">
    <name type="scientific">Salipiger pallidus</name>
    <dbReference type="NCBI Taxonomy" id="1775170"/>
    <lineage>
        <taxon>Bacteria</taxon>
        <taxon>Pseudomonadati</taxon>
        <taxon>Pseudomonadota</taxon>
        <taxon>Alphaproteobacteria</taxon>
        <taxon>Rhodobacterales</taxon>
        <taxon>Roseobacteraceae</taxon>
        <taxon>Salipiger</taxon>
    </lineage>
</organism>
<proteinExistence type="predicted"/>
<accession>A0A8J2ZGB4</accession>
<dbReference type="EMBL" id="BMJV01000001">
    <property type="protein sequence ID" value="GGG60641.1"/>
    <property type="molecule type" value="Genomic_DNA"/>
</dbReference>
<dbReference type="Proteomes" id="UP000617145">
    <property type="component" value="Unassembled WGS sequence"/>
</dbReference>
<evidence type="ECO:0000256" key="1">
    <source>
        <dbReference type="SAM" id="Phobius"/>
    </source>
</evidence>